<accession>A0AAD5DI80</accession>
<evidence type="ECO:0000256" key="10">
    <source>
        <dbReference type="ARBA" id="ARBA00022692"/>
    </source>
</evidence>
<organism evidence="33 34">
    <name type="scientific">Chlorella ohadii</name>
    <dbReference type="NCBI Taxonomy" id="2649997"/>
    <lineage>
        <taxon>Eukaryota</taxon>
        <taxon>Viridiplantae</taxon>
        <taxon>Chlorophyta</taxon>
        <taxon>core chlorophytes</taxon>
        <taxon>Trebouxiophyceae</taxon>
        <taxon>Chlorellales</taxon>
        <taxon>Chlorellaceae</taxon>
        <taxon>Chlorella clade</taxon>
        <taxon>Chlorella</taxon>
    </lineage>
</organism>
<keyword evidence="13" id="KW-0999">Mitochondrion inner membrane</keyword>
<evidence type="ECO:0000256" key="2">
    <source>
        <dbReference type="ARBA" id="ARBA00004240"/>
    </source>
</evidence>
<keyword evidence="15" id="KW-0256">Endoplasmic reticulum</keyword>
<dbReference type="Gene3D" id="1.20.1260.140">
    <property type="entry name" value="Alternative oxidase"/>
    <property type="match status" value="1"/>
</dbReference>
<evidence type="ECO:0000259" key="32">
    <source>
        <dbReference type="PROSITE" id="PS00300"/>
    </source>
</evidence>
<dbReference type="Pfam" id="PF01786">
    <property type="entry name" value="AOX"/>
    <property type="match status" value="1"/>
</dbReference>
<dbReference type="GO" id="GO:0003924">
    <property type="term" value="F:GTPase activity"/>
    <property type="evidence" value="ECO:0007669"/>
    <property type="project" value="InterPro"/>
</dbReference>
<keyword evidence="23" id="KW-0342">GTP-binding</keyword>
<evidence type="ECO:0000256" key="27">
    <source>
        <dbReference type="ARBA" id="ARBA00025285"/>
    </source>
</evidence>
<dbReference type="InterPro" id="IPR036225">
    <property type="entry name" value="SRP/SRP_N"/>
</dbReference>
<evidence type="ECO:0000256" key="19">
    <source>
        <dbReference type="ARBA" id="ARBA00022989"/>
    </source>
</evidence>
<proteinExistence type="inferred from homology"/>
<keyword evidence="25 31" id="KW-0472">Membrane</keyword>
<dbReference type="NCBIfam" id="TIGR01425">
    <property type="entry name" value="SRP54_euk"/>
    <property type="match status" value="1"/>
</dbReference>
<evidence type="ECO:0000256" key="11">
    <source>
        <dbReference type="ARBA" id="ARBA00022723"/>
    </source>
</evidence>
<dbReference type="GO" id="GO:0106292">
    <property type="term" value="F:superoxide-generating NADPH oxidase activity"/>
    <property type="evidence" value="ECO:0007669"/>
    <property type="project" value="UniProtKB-ARBA"/>
</dbReference>
<keyword evidence="11 31" id="KW-0479">Metal-binding</keyword>
<evidence type="ECO:0000256" key="21">
    <source>
        <dbReference type="ARBA" id="ARBA00023004"/>
    </source>
</evidence>
<dbReference type="Pfam" id="PF02978">
    <property type="entry name" value="SRP_SPB"/>
    <property type="match status" value="1"/>
</dbReference>
<evidence type="ECO:0000256" key="20">
    <source>
        <dbReference type="ARBA" id="ARBA00023002"/>
    </source>
</evidence>
<dbReference type="PROSITE" id="PS00300">
    <property type="entry name" value="SRP54"/>
    <property type="match status" value="1"/>
</dbReference>
<evidence type="ECO:0000256" key="9">
    <source>
        <dbReference type="ARBA" id="ARBA00022660"/>
    </source>
</evidence>
<keyword evidence="18 31" id="KW-0249">Electron transport</keyword>
<evidence type="ECO:0000313" key="33">
    <source>
        <dbReference type="EMBL" id="KAI7837386.1"/>
    </source>
</evidence>
<evidence type="ECO:0000256" key="28">
    <source>
        <dbReference type="ARBA" id="ARBA00034796"/>
    </source>
</evidence>
<keyword evidence="24" id="KW-0733">Signal recognition particle</keyword>
<comment type="catalytic activity">
    <reaction evidence="1 31">
        <text>2 a ubiquinol + O2 = 2 a ubiquinone + 2 H2O</text>
        <dbReference type="Rhea" id="RHEA:30255"/>
        <dbReference type="Rhea" id="RHEA-COMP:9565"/>
        <dbReference type="Rhea" id="RHEA-COMP:9566"/>
        <dbReference type="ChEBI" id="CHEBI:15377"/>
        <dbReference type="ChEBI" id="CHEBI:15379"/>
        <dbReference type="ChEBI" id="CHEBI:16389"/>
        <dbReference type="ChEBI" id="CHEBI:17976"/>
        <dbReference type="EC" id="1.10.3.11"/>
    </reaction>
</comment>
<dbReference type="SUPFAM" id="SSF52540">
    <property type="entry name" value="P-loop containing nucleoside triphosphate hydrolases"/>
    <property type="match status" value="1"/>
</dbReference>
<dbReference type="EMBL" id="JADXDR010000154">
    <property type="protein sequence ID" value="KAI7837386.1"/>
    <property type="molecule type" value="Genomic_DNA"/>
</dbReference>
<dbReference type="FunFam" id="1.20.1260.140:FF:000002">
    <property type="entry name" value="Alternative oxidase"/>
    <property type="match status" value="1"/>
</dbReference>
<reference evidence="33" key="1">
    <citation type="submission" date="2020-11" db="EMBL/GenBank/DDBJ databases">
        <title>Chlorella ohadii genome sequencing and assembly.</title>
        <authorList>
            <person name="Murik O."/>
            <person name="Treves H."/>
            <person name="Kedem I."/>
            <person name="Shotland Y."/>
            <person name="Kaplan A."/>
        </authorList>
    </citation>
    <scope>NUCLEOTIDE SEQUENCE</scope>
    <source>
        <strain evidence="33">1</strain>
    </source>
</reference>
<keyword evidence="19" id="KW-1133">Transmembrane helix</keyword>
<dbReference type="GO" id="GO:0046872">
    <property type="term" value="F:metal ion binding"/>
    <property type="evidence" value="ECO:0007669"/>
    <property type="project" value="UniProtKB-UniRule"/>
</dbReference>
<dbReference type="InterPro" id="IPR003593">
    <property type="entry name" value="AAA+_ATPase"/>
</dbReference>
<comment type="subcellular location">
    <subcellularLocation>
        <location evidence="4">Cytoplasm</location>
    </subcellularLocation>
    <subcellularLocation>
        <location evidence="2">Endoplasmic reticulum</location>
    </subcellularLocation>
    <subcellularLocation>
        <location evidence="3">Mitochondrion inner membrane</location>
    </subcellularLocation>
</comment>
<keyword evidence="14" id="KW-0378">Hydrolase</keyword>
<evidence type="ECO:0000256" key="15">
    <source>
        <dbReference type="ARBA" id="ARBA00022824"/>
    </source>
</evidence>
<dbReference type="GO" id="GO:0009916">
    <property type="term" value="F:alternative oxidase activity"/>
    <property type="evidence" value="ECO:0007669"/>
    <property type="project" value="UniProtKB-UniRule"/>
</dbReference>
<dbReference type="GO" id="GO:0005829">
    <property type="term" value="C:cytosol"/>
    <property type="evidence" value="ECO:0007669"/>
    <property type="project" value="TreeGrafter"/>
</dbReference>
<dbReference type="InterPro" id="IPR006325">
    <property type="entry name" value="SRP54_euk"/>
</dbReference>
<evidence type="ECO:0000256" key="26">
    <source>
        <dbReference type="ARBA" id="ARBA00023274"/>
    </source>
</evidence>
<protein>
    <recommendedName>
        <fullName evidence="31">Ubiquinol oxidase</fullName>
        <ecNumber evidence="31">1.10.3.11</ecNumber>
    </recommendedName>
</protein>
<dbReference type="Proteomes" id="UP001205105">
    <property type="component" value="Unassembled WGS sequence"/>
</dbReference>
<evidence type="ECO:0000256" key="6">
    <source>
        <dbReference type="ARBA" id="ARBA00008388"/>
    </source>
</evidence>
<name>A0AAD5DI80_9CHLO</name>
<evidence type="ECO:0000256" key="18">
    <source>
        <dbReference type="ARBA" id="ARBA00022982"/>
    </source>
</evidence>
<comment type="cofactor">
    <cofactor evidence="31">
        <name>Fe cation</name>
        <dbReference type="ChEBI" id="CHEBI:24875"/>
    </cofactor>
    <text evidence="31">Binds 2 iron ions per subunit.</text>
</comment>
<comment type="similarity">
    <text evidence="5">Belongs to the GTP-binding SRP family. SRP54 subfamily.</text>
</comment>
<dbReference type="GO" id="GO:0005786">
    <property type="term" value="C:signal recognition particle, endoplasmic reticulum targeting"/>
    <property type="evidence" value="ECO:0007669"/>
    <property type="project" value="UniProtKB-KW"/>
</dbReference>
<evidence type="ECO:0000256" key="24">
    <source>
        <dbReference type="ARBA" id="ARBA00023135"/>
    </source>
</evidence>
<dbReference type="Gene3D" id="3.40.50.300">
    <property type="entry name" value="P-loop containing nucleotide triphosphate hydrolases"/>
    <property type="match status" value="1"/>
</dbReference>
<dbReference type="GO" id="GO:0006616">
    <property type="term" value="P:SRP-dependent cotranslational protein targeting to membrane, translocation"/>
    <property type="evidence" value="ECO:0007669"/>
    <property type="project" value="TreeGrafter"/>
</dbReference>
<keyword evidence="34" id="KW-1185">Reference proteome</keyword>
<keyword evidence="22" id="KW-0496">Mitochondrion</keyword>
<dbReference type="PANTHER" id="PTHR11564">
    <property type="entry name" value="SIGNAL RECOGNITION PARTICLE 54K PROTEIN SRP54"/>
    <property type="match status" value="1"/>
</dbReference>
<comment type="function">
    <text evidence="27">Catalyzes cyanide-resistant oxygen consumption. May increase respiration when the cytochrome respiratory pathway is restricted, or in response to low temperatures.</text>
</comment>
<dbReference type="SUPFAM" id="SSF47446">
    <property type="entry name" value="Signal peptide-binding domain"/>
    <property type="match status" value="1"/>
</dbReference>
<dbReference type="InterPro" id="IPR002680">
    <property type="entry name" value="AOX"/>
</dbReference>
<evidence type="ECO:0000256" key="3">
    <source>
        <dbReference type="ARBA" id="ARBA00004273"/>
    </source>
</evidence>
<dbReference type="InterPro" id="IPR042101">
    <property type="entry name" value="SRP54_N_sf"/>
</dbReference>
<dbReference type="SMART" id="SM00382">
    <property type="entry name" value="AAA"/>
    <property type="match status" value="1"/>
</dbReference>
<keyword evidence="26" id="KW-0687">Ribonucleoprotein</keyword>
<dbReference type="GO" id="GO:0098803">
    <property type="term" value="C:respiratory chain complex"/>
    <property type="evidence" value="ECO:0007669"/>
    <property type="project" value="UniProtKB-UniRule"/>
</dbReference>
<dbReference type="Pfam" id="PF02881">
    <property type="entry name" value="SRP54_N"/>
    <property type="match status" value="1"/>
</dbReference>
<dbReference type="CDD" id="cd17875">
    <property type="entry name" value="SRP54_G"/>
    <property type="match status" value="1"/>
</dbReference>
<dbReference type="Gene3D" id="1.20.120.140">
    <property type="entry name" value="Signal recognition particle SRP54, nucleotide-binding domain"/>
    <property type="match status" value="1"/>
</dbReference>
<comment type="caution">
    <text evidence="33">The sequence shown here is derived from an EMBL/GenBank/DDBJ whole genome shotgun (WGS) entry which is preliminary data.</text>
</comment>
<evidence type="ECO:0000256" key="29">
    <source>
        <dbReference type="ARBA" id="ARBA00046020"/>
    </source>
</evidence>
<evidence type="ECO:0000256" key="23">
    <source>
        <dbReference type="ARBA" id="ARBA00023134"/>
    </source>
</evidence>
<gene>
    <name evidence="33" type="ORF">COHA_008753</name>
</gene>
<keyword evidence="20 31" id="KW-0560">Oxidoreductase</keyword>
<keyword evidence="9 31" id="KW-0679">Respiratory chain</keyword>
<dbReference type="SMART" id="SM00963">
    <property type="entry name" value="SRP54_N"/>
    <property type="match status" value="1"/>
</dbReference>
<feature type="domain" description="SRP54-type proteins GTP-binding" evidence="32">
    <location>
        <begin position="270"/>
        <end position="283"/>
    </location>
</feature>
<evidence type="ECO:0000256" key="13">
    <source>
        <dbReference type="ARBA" id="ARBA00022792"/>
    </source>
</evidence>
<dbReference type="AlphaFoldDB" id="A0AAD5DI80"/>
<evidence type="ECO:0000256" key="17">
    <source>
        <dbReference type="ARBA" id="ARBA00022946"/>
    </source>
</evidence>
<evidence type="ECO:0000256" key="1">
    <source>
        <dbReference type="ARBA" id="ARBA00001192"/>
    </source>
</evidence>
<evidence type="ECO:0000256" key="7">
    <source>
        <dbReference type="ARBA" id="ARBA00022448"/>
    </source>
</evidence>
<dbReference type="InterPro" id="IPR004125">
    <property type="entry name" value="Signal_recog_particle_SRP54_M"/>
</dbReference>
<sequence length="834" mass="92053">MVLAELGQRISQALGSLNSVTVVDEAVLDGVLKEIATALLQADVNVRLVANLRNNVKKRVNMEQLASGLNKQKVIEKAVFDELCAMLDGGDPKKTELKKGKTNIVMFVGLQGAGKTTTCTKYAYTFKKKGYKPAMVCADTFRAGAFDQLKQNATKAQIPFYGSYTETDPAIIAQQGVERFKKEGRDLIIVDTSGRHKQEDALFEEMRQVAAAVNPQHVIFVMDGSIGQAAFDQAKAFHETVDVGQVIITKLDGHAKGGGALSAVAATKSPITFIGTGEHMHEFEPFETTKFVSRLLGRGDWGGFIDKVKDVIPEEEQQQELLDKISKGEFTLRIMYEQFANIMKMGPMGQVMSMIPGFSNAIMQPGSEKESQARIKRYMTIMDSMTDKELDSSSTKLLTEQTRILRWARGSGSSVQDVVHLLEEYKRLAKVFSTAMKGMKLPKKGNMDINPRNMQQSIAQMSRMLPPHMLKMMGGPAALQSLRKMLAAAAMRLGGVAAASALPAVAAAFAPACHTAFTKLAPSLVQLERFSASRFAPKAAEAALAEDAFVPQMHPGMARDDACDRSPAAQANTPAGGKFTDSYMLMHPVYSKEYVETVQPSHRPPVKMHEKVGYYSVQACRALFDYFTGYSTEMTERKWLARFLYLETVAGVPGMVAGMLRHMRSLRSMERDNGWIHTLLEEAENERMHLLTFMKLRQPGIVFRAAVLAGQAVVFSGYTLAYCVSPKSCHSFVGYLEEEAVKTYTRCLEASGRAWGGSLSINRDLDAGKLPQWTNLQSPDIGKNYWKLGPDATMRDLLLAIRADEACHMYVNHVFAHLNRHDPNPFQPGSVHVP</sequence>
<dbReference type="CDD" id="cd01053">
    <property type="entry name" value="AOX"/>
    <property type="match status" value="1"/>
</dbReference>
<keyword evidence="16" id="KW-0694">RNA-binding</keyword>
<dbReference type="SMART" id="SM00962">
    <property type="entry name" value="SRP54"/>
    <property type="match status" value="1"/>
</dbReference>
<dbReference type="GO" id="GO:0008312">
    <property type="term" value="F:7S RNA binding"/>
    <property type="evidence" value="ECO:0007669"/>
    <property type="project" value="InterPro"/>
</dbReference>
<dbReference type="InterPro" id="IPR036891">
    <property type="entry name" value="Signal_recog_part_SRP54_M_sf"/>
</dbReference>
<comment type="similarity">
    <text evidence="6 31">Belongs to the alternative oxidase family.</text>
</comment>
<dbReference type="GO" id="GO:0005525">
    <property type="term" value="F:GTP binding"/>
    <property type="evidence" value="ECO:0007669"/>
    <property type="project" value="UniProtKB-KW"/>
</dbReference>
<dbReference type="PANTHER" id="PTHR11564:SF5">
    <property type="entry name" value="SIGNAL RECOGNITION PARTICLE SUBUNIT SRP54"/>
    <property type="match status" value="1"/>
</dbReference>
<evidence type="ECO:0000256" key="31">
    <source>
        <dbReference type="RuleBase" id="RU003779"/>
    </source>
</evidence>
<keyword evidence="21 31" id="KW-0408">Iron</keyword>
<dbReference type="GO" id="GO:0005743">
    <property type="term" value="C:mitochondrial inner membrane"/>
    <property type="evidence" value="ECO:0007669"/>
    <property type="project" value="UniProtKB-SubCell"/>
</dbReference>
<evidence type="ECO:0000256" key="25">
    <source>
        <dbReference type="ARBA" id="ARBA00023136"/>
    </source>
</evidence>
<dbReference type="InterPro" id="IPR027417">
    <property type="entry name" value="P-loop_NTPase"/>
</dbReference>
<evidence type="ECO:0000256" key="30">
    <source>
        <dbReference type="ARBA" id="ARBA00048157"/>
    </source>
</evidence>
<keyword evidence="10 31" id="KW-0812">Transmembrane</keyword>
<comment type="catalytic activity">
    <reaction evidence="30">
        <text>GTP + H2O = GDP + phosphate + H(+)</text>
        <dbReference type="Rhea" id="RHEA:19669"/>
        <dbReference type="ChEBI" id="CHEBI:15377"/>
        <dbReference type="ChEBI" id="CHEBI:15378"/>
        <dbReference type="ChEBI" id="CHEBI:37565"/>
        <dbReference type="ChEBI" id="CHEBI:43474"/>
        <dbReference type="ChEBI" id="CHEBI:58189"/>
        <dbReference type="EC" id="3.6.5.4"/>
    </reaction>
    <physiologicalReaction direction="left-to-right" evidence="30">
        <dbReference type="Rhea" id="RHEA:19670"/>
    </physiologicalReaction>
</comment>
<comment type="function">
    <text evidence="29">Component of the signal recognition particle (SRP) complex, a ribonucleoprotein complex that mediates the cotranslational targeting of secretory and membrane proteins to the endoplasmic reticulum (ER). As part of the SRP complex, associates with the SRP receptor (SR) component SRPRA to target secretory proteins to the endoplasmic reticulum membrane. Binds to the signal sequence of presecretory proteins when they emerge from the ribosomes. Displays basal GTPase activity, and stimulates reciprocal GTPase activation of the SR subunit SRPRA. Forms a guanosine 5'-triphosphate (GTP)-dependent complex with the SR subunit SRPRA. SR compaction and GTPase mediated rearrangement of SR drive SRP-mediated cotranslational protein translocation into the ER. Requires the presence of SRP9/SRP14 and/or SRP19 to stably interact with RNA.</text>
</comment>
<dbReference type="FunFam" id="3.40.50.300:FF:000022">
    <property type="entry name" value="Signal recognition particle 54 kDa subunit"/>
    <property type="match status" value="1"/>
</dbReference>
<keyword evidence="17" id="KW-0809">Transit peptide</keyword>
<dbReference type="SUPFAM" id="SSF47364">
    <property type="entry name" value="Domain of the SRP/SRP receptor G-proteins"/>
    <property type="match status" value="1"/>
</dbReference>
<evidence type="ECO:0000256" key="5">
    <source>
        <dbReference type="ARBA" id="ARBA00005450"/>
    </source>
</evidence>
<dbReference type="InterPro" id="IPR038659">
    <property type="entry name" value="AOX_sf"/>
</dbReference>
<dbReference type="FunFam" id="1.20.120.140:FF:000001">
    <property type="entry name" value="Signal recognition particle GTPase"/>
    <property type="match status" value="1"/>
</dbReference>
<dbReference type="InterPro" id="IPR000897">
    <property type="entry name" value="SRP54_GTPase_dom"/>
</dbReference>
<evidence type="ECO:0000256" key="16">
    <source>
        <dbReference type="ARBA" id="ARBA00022884"/>
    </source>
</evidence>
<keyword evidence="12" id="KW-0547">Nucleotide-binding</keyword>
<evidence type="ECO:0000313" key="34">
    <source>
        <dbReference type="Proteomes" id="UP001205105"/>
    </source>
</evidence>
<evidence type="ECO:0000256" key="22">
    <source>
        <dbReference type="ARBA" id="ARBA00023128"/>
    </source>
</evidence>
<dbReference type="InterPro" id="IPR013822">
    <property type="entry name" value="Signal_recog_particl_SRP54_hlx"/>
</dbReference>
<dbReference type="GO" id="GO:0102721">
    <property type="term" value="F:ubiquinol:oxygen oxidoreductase activity"/>
    <property type="evidence" value="ECO:0007669"/>
    <property type="project" value="UniProtKB-EC"/>
</dbReference>
<evidence type="ECO:0000256" key="4">
    <source>
        <dbReference type="ARBA" id="ARBA00004496"/>
    </source>
</evidence>
<dbReference type="HAMAP" id="MF_00306">
    <property type="entry name" value="SRP54"/>
    <property type="match status" value="1"/>
</dbReference>
<evidence type="ECO:0000256" key="12">
    <source>
        <dbReference type="ARBA" id="ARBA00022741"/>
    </source>
</evidence>
<dbReference type="EC" id="1.10.3.11" evidence="31"/>
<dbReference type="Gene3D" id="1.10.260.30">
    <property type="entry name" value="Signal recognition particle, SRP54 subunit, M-domain"/>
    <property type="match status" value="1"/>
</dbReference>
<dbReference type="Pfam" id="PF00448">
    <property type="entry name" value="SRP54"/>
    <property type="match status" value="1"/>
</dbReference>
<comment type="subunit">
    <text evidence="28">Component of a signal recognition particle (SRP) complex that consists of a 7SL RNA molecule of 300 nucleotides and six protein subunits: SRP72, SRP68, SRP54, SRP19, SRP14 and SRP9.</text>
</comment>
<dbReference type="InterPro" id="IPR022941">
    <property type="entry name" value="SRP54"/>
</dbReference>
<keyword evidence="7" id="KW-0813">Transport</keyword>
<keyword evidence="8" id="KW-0963">Cytoplasm</keyword>
<dbReference type="GO" id="GO:0030942">
    <property type="term" value="F:endoplasmic reticulum signal peptide binding"/>
    <property type="evidence" value="ECO:0007669"/>
    <property type="project" value="TreeGrafter"/>
</dbReference>
<dbReference type="GO" id="GO:0005783">
    <property type="term" value="C:endoplasmic reticulum"/>
    <property type="evidence" value="ECO:0007669"/>
    <property type="project" value="UniProtKB-SubCell"/>
</dbReference>
<evidence type="ECO:0000256" key="8">
    <source>
        <dbReference type="ARBA" id="ARBA00022490"/>
    </source>
</evidence>
<evidence type="ECO:0000256" key="14">
    <source>
        <dbReference type="ARBA" id="ARBA00022801"/>
    </source>
</evidence>